<dbReference type="EC" id="2.7.7.65" evidence="1"/>
<keyword evidence="4" id="KW-1185">Reference proteome</keyword>
<evidence type="ECO:0000313" key="4">
    <source>
        <dbReference type="Proteomes" id="UP001177080"/>
    </source>
</evidence>
<reference evidence="3" key="1">
    <citation type="submission" date="2022-04" db="EMBL/GenBank/DDBJ databases">
        <title>Shinella lacus sp. nov., a novel member of the genus Shinella from water.</title>
        <authorList>
            <person name="Deng Y."/>
        </authorList>
    </citation>
    <scope>NUCLEOTIDE SEQUENCE</scope>
    <source>
        <strain evidence="3">JCM 31239</strain>
    </source>
</reference>
<proteinExistence type="predicted"/>
<sequence>MSNKAAPAPKDTASTVPPIMARIAHVMANLGIAGLPRNYELIFEALNGNAGVAREIAALGKTPEQAALDAIALRHSLPSHNVLAAGQAAGEAVRLLTEIAETSEANRRHRAASMQELEEISARMRKDPVLGISDFATDTVRLLSIVRDILGHDRNSAERIGDLQAHLDGLRSGLTFSREALTHDPVTGLANHAALLGRLKTFFQTEAEDGTAALLLFRVEQLKEFAETHPAGAAEKTLKRLASIFRRSVKKDDFVARTGPDLFCLLLPDVSREIAVTIARRIAARVAEKPFPFMDRELPAGFLTLTAGVSMTDSADAPAMLYDQADQALTYAADTGIALRIYSAEVAERVGRGYRAGATG</sequence>
<dbReference type="NCBIfam" id="TIGR00254">
    <property type="entry name" value="GGDEF"/>
    <property type="match status" value="1"/>
</dbReference>
<dbReference type="SUPFAM" id="SSF55073">
    <property type="entry name" value="Nucleotide cyclase"/>
    <property type="match status" value="1"/>
</dbReference>
<name>A0ABT8XGJ5_9HYPH</name>
<dbReference type="SMART" id="SM00267">
    <property type="entry name" value="GGDEF"/>
    <property type="match status" value="1"/>
</dbReference>
<dbReference type="PANTHER" id="PTHR45138">
    <property type="entry name" value="REGULATORY COMPONENTS OF SENSORY TRANSDUCTION SYSTEM"/>
    <property type="match status" value="1"/>
</dbReference>
<organism evidence="3 4">
    <name type="scientific">Shinella curvata</name>
    <dbReference type="NCBI Taxonomy" id="1817964"/>
    <lineage>
        <taxon>Bacteria</taxon>
        <taxon>Pseudomonadati</taxon>
        <taxon>Pseudomonadota</taxon>
        <taxon>Alphaproteobacteria</taxon>
        <taxon>Hyphomicrobiales</taxon>
        <taxon>Rhizobiaceae</taxon>
        <taxon>Shinella</taxon>
    </lineage>
</organism>
<protein>
    <recommendedName>
        <fullName evidence="1">diguanylate cyclase</fullName>
        <ecNumber evidence="1">2.7.7.65</ecNumber>
    </recommendedName>
</protein>
<dbReference type="CDD" id="cd01949">
    <property type="entry name" value="GGDEF"/>
    <property type="match status" value="1"/>
</dbReference>
<dbReference type="RefSeq" id="WP_244760534.1">
    <property type="nucleotide sequence ID" value="NZ_JALJCJ010000002.1"/>
</dbReference>
<gene>
    <name evidence="3" type="ORF">GB928_016850</name>
</gene>
<feature type="domain" description="GGDEF" evidence="2">
    <location>
        <begin position="210"/>
        <end position="345"/>
    </location>
</feature>
<dbReference type="PANTHER" id="PTHR45138:SF24">
    <property type="entry name" value="DIGUANYLATE CYCLASE DGCC-RELATED"/>
    <property type="match status" value="1"/>
</dbReference>
<dbReference type="InterPro" id="IPR043128">
    <property type="entry name" value="Rev_trsase/Diguanyl_cyclase"/>
</dbReference>
<dbReference type="Proteomes" id="UP001177080">
    <property type="component" value="Unassembled WGS sequence"/>
</dbReference>
<evidence type="ECO:0000256" key="1">
    <source>
        <dbReference type="ARBA" id="ARBA00012528"/>
    </source>
</evidence>
<evidence type="ECO:0000259" key="2">
    <source>
        <dbReference type="PROSITE" id="PS50887"/>
    </source>
</evidence>
<dbReference type="Gene3D" id="3.30.70.270">
    <property type="match status" value="1"/>
</dbReference>
<dbReference type="PROSITE" id="PS50887">
    <property type="entry name" value="GGDEF"/>
    <property type="match status" value="1"/>
</dbReference>
<dbReference type="InterPro" id="IPR029787">
    <property type="entry name" value="Nucleotide_cyclase"/>
</dbReference>
<dbReference type="InterPro" id="IPR000160">
    <property type="entry name" value="GGDEF_dom"/>
</dbReference>
<comment type="caution">
    <text evidence="3">The sequence shown here is derived from an EMBL/GenBank/DDBJ whole genome shotgun (WGS) entry which is preliminary data.</text>
</comment>
<accession>A0ABT8XGJ5</accession>
<dbReference type="Pfam" id="PF00990">
    <property type="entry name" value="GGDEF"/>
    <property type="match status" value="1"/>
</dbReference>
<evidence type="ECO:0000313" key="3">
    <source>
        <dbReference type="EMBL" id="MDO6122865.1"/>
    </source>
</evidence>
<dbReference type="InterPro" id="IPR050469">
    <property type="entry name" value="Diguanylate_Cyclase"/>
</dbReference>
<dbReference type="EMBL" id="WHSC02000007">
    <property type="protein sequence ID" value="MDO6122865.1"/>
    <property type="molecule type" value="Genomic_DNA"/>
</dbReference>